<dbReference type="Proteomes" id="UP001590951">
    <property type="component" value="Unassembled WGS sequence"/>
</dbReference>
<accession>A0ABR4B844</accession>
<proteinExistence type="predicted"/>
<evidence type="ECO:0000313" key="3">
    <source>
        <dbReference type="Proteomes" id="UP001590951"/>
    </source>
</evidence>
<protein>
    <submittedName>
        <fullName evidence="2">Uncharacterized protein</fullName>
    </submittedName>
</protein>
<sequence>MTKHTGAAKSLPSLPPRHDSSIAIGEPGARQPGAVVFPPLHRLIITTTKGVYIWDIYGVTEIFRSGSEGIVAANRIAIGRDMLAVADSQVGALHEFNSGLQKSYRLRGSEGRGRLLKYDQESKNLFFTAIIQNSMQSYSFTTFKAFGPSHNHPSPPSGFAISCNSQYLLSTSVAPPTTYLTNLLVPTPPVLLRPYRSSSLVVTAAFHLDREDFFLLAFAGGTAAFFKAFHFFRNHGKSDCRRVDVVSGSGGEIAYIKGLHATETSGGTPNRNDVETFDGYGPGTGIVGIRSKATGMTAVAFVPGRSATAVTVGVDGKCCVVDSTQLTN</sequence>
<comment type="caution">
    <text evidence="2">The sequence shown here is derived from an EMBL/GenBank/DDBJ whole genome shotgun (WGS) entry which is preliminary data.</text>
</comment>
<dbReference type="SUPFAM" id="SSF50978">
    <property type="entry name" value="WD40 repeat-like"/>
    <property type="match status" value="1"/>
</dbReference>
<dbReference type="EMBL" id="JBHFEH010000017">
    <property type="protein sequence ID" value="KAL2054027.1"/>
    <property type="molecule type" value="Genomic_DNA"/>
</dbReference>
<evidence type="ECO:0000256" key="1">
    <source>
        <dbReference type="SAM" id="MobiDB-lite"/>
    </source>
</evidence>
<reference evidence="2 3" key="1">
    <citation type="submission" date="2024-09" db="EMBL/GenBank/DDBJ databases">
        <title>Rethinking Asexuality: The Enigmatic Case of Functional Sexual Genes in Lepraria (Stereocaulaceae).</title>
        <authorList>
            <person name="Doellman M."/>
            <person name="Sun Y."/>
            <person name="Barcenas-Pena A."/>
            <person name="Lumbsch H.T."/>
            <person name="Grewe F."/>
        </authorList>
    </citation>
    <scope>NUCLEOTIDE SEQUENCE [LARGE SCALE GENOMIC DNA]</scope>
    <source>
        <strain evidence="2 3">Grewe 0041</strain>
    </source>
</reference>
<keyword evidence="3" id="KW-1185">Reference proteome</keyword>
<name>A0ABR4B844_9LECA</name>
<evidence type="ECO:0000313" key="2">
    <source>
        <dbReference type="EMBL" id="KAL2054027.1"/>
    </source>
</evidence>
<dbReference type="InterPro" id="IPR036322">
    <property type="entry name" value="WD40_repeat_dom_sf"/>
</dbReference>
<organism evidence="2 3">
    <name type="scientific">Lepraria finkii</name>
    <dbReference type="NCBI Taxonomy" id="1340010"/>
    <lineage>
        <taxon>Eukaryota</taxon>
        <taxon>Fungi</taxon>
        <taxon>Dikarya</taxon>
        <taxon>Ascomycota</taxon>
        <taxon>Pezizomycotina</taxon>
        <taxon>Lecanoromycetes</taxon>
        <taxon>OSLEUM clade</taxon>
        <taxon>Lecanoromycetidae</taxon>
        <taxon>Lecanorales</taxon>
        <taxon>Lecanorineae</taxon>
        <taxon>Stereocaulaceae</taxon>
        <taxon>Lepraria</taxon>
    </lineage>
</organism>
<gene>
    <name evidence="2" type="ORF">ABVK25_005566</name>
</gene>
<feature type="region of interest" description="Disordered" evidence="1">
    <location>
        <begin position="1"/>
        <end position="25"/>
    </location>
</feature>